<dbReference type="InterPro" id="IPR004554">
    <property type="entry name" value="HMG_CoA_Rdtase_eu_arc"/>
</dbReference>
<dbReference type="AlphaFoldDB" id="A0A485M5I0"/>
<dbReference type="InterPro" id="IPR009023">
    <property type="entry name" value="HMG_CoA_Rdtase_NAD(P)-bd_sf"/>
</dbReference>
<reference evidence="6" key="1">
    <citation type="submission" date="2019-03" db="EMBL/GenBank/DDBJ databases">
        <authorList>
            <person name="Hao L."/>
        </authorList>
    </citation>
    <scope>NUCLEOTIDE SEQUENCE</scope>
</reference>
<evidence type="ECO:0000256" key="3">
    <source>
        <dbReference type="ARBA" id="ARBA00022857"/>
    </source>
</evidence>
<dbReference type="Gene3D" id="3.90.770.10">
    <property type="entry name" value="3-hydroxy-3-methylglutaryl-coenzyme A Reductase, Chain A, domain 2"/>
    <property type="match status" value="1"/>
</dbReference>
<dbReference type="EMBL" id="CAADRM010000157">
    <property type="protein sequence ID" value="VFU18681.1"/>
    <property type="molecule type" value="Genomic_DNA"/>
</dbReference>
<dbReference type="Pfam" id="PF25653">
    <property type="entry name" value="HMG-CoA_red_N"/>
    <property type="match status" value="1"/>
</dbReference>
<proteinExistence type="inferred from homology"/>
<dbReference type="GO" id="GO:0015936">
    <property type="term" value="P:coenzyme A metabolic process"/>
    <property type="evidence" value="ECO:0007669"/>
    <property type="project" value="InterPro"/>
</dbReference>
<dbReference type="GO" id="GO:0004420">
    <property type="term" value="F:hydroxymethylglutaryl-CoA reductase (NADPH) activity"/>
    <property type="evidence" value="ECO:0007669"/>
    <property type="project" value="UniProtKB-EC"/>
</dbReference>
<dbReference type="EC" id="1.1.1.34" evidence="2"/>
<evidence type="ECO:0000256" key="4">
    <source>
        <dbReference type="ARBA" id="ARBA00023002"/>
    </source>
</evidence>
<protein>
    <recommendedName>
        <fullName evidence="2">hydroxymethylglutaryl-CoA reductase (NADPH)</fullName>
        <ecNumber evidence="2">1.1.1.34</ecNumber>
    </recommendedName>
</protein>
<feature type="domain" description="Hydroxymethylglutaryl-CoA reductase-like" evidence="5">
    <location>
        <begin position="29"/>
        <end position="142"/>
    </location>
</feature>
<dbReference type="Gene3D" id="3.30.70.420">
    <property type="entry name" value="Hydroxymethylglutaryl-CoA reductase, class I/II, NAD/NADP-binding domain"/>
    <property type="match status" value="1"/>
</dbReference>
<dbReference type="InterPro" id="IPR002202">
    <property type="entry name" value="HMG_CoA_Rdtase"/>
</dbReference>
<comment type="similarity">
    <text evidence="1">Belongs to the HMG-CoA reductase family.</text>
</comment>
<dbReference type="PROSITE" id="PS50065">
    <property type="entry name" value="HMG_COA_REDUCTASE_4"/>
    <property type="match status" value="1"/>
</dbReference>
<dbReference type="SUPFAM" id="SSF56542">
    <property type="entry name" value="Substrate-binding domain of HMG-CoA reductase"/>
    <property type="match status" value="1"/>
</dbReference>
<dbReference type="PANTHER" id="PTHR10572:SF24">
    <property type="entry name" value="3-HYDROXY-3-METHYLGLUTARYL-COENZYME A REDUCTASE"/>
    <property type="match status" value="1"/>
</dbReference>
<name>A0A485M5I0_9ZZZZ</name>
<evidence type="ECO:0000256" key="2">
    <source>
        <dbReference type="ARBA" id="ARBA00012999"/>
    </source>
</evidence>
<dbReference type="CDD" id="cd00643">
    <property type="entry name" value="HMG-CoA_reductase_classI"/>
    <property type="match status" value="1"/>
</dbReference>
<dbReference type="SUPFAM" id="SSF55035">
    <property type="entry name" value="NAD-binding domain of HMG-CoA reductase"/>
    <property type="match status" value="1"/>
</dbReference>
<sequence length="535" mass="59009">MRNTVTEHKVRSLSSISEVKNPVAISPIILKKIYSSGSLKNCSEGVGFCIKNQIRDAMLTGVQRMAINQTEIPLHDIFVGRNGSRLRADLIGQENRVCFPLGEDVHFLVTIDPLLKNQEHHISLSIDTDHFGTLSLDATDTVMETRADQSRIPCVKDANYDMDIVHKRQEFVENFSGVKLHHIKHYSFDPALTRGNIENFTGVAQIPMGFAGPLKVNGEYAKGEFLIPLCTSEGTLVASYNRGIKILNMSGGITTTIVEDQMQRAPVFVFESSRQARDFSLWLDEHMDEIRSQAESTSKVARLLDIEKYLASKFVYLRFNYYTGDAAGQNMVSMATFVACSWILAQYKEIKHFYMESNMATDKKCSQINTMNTRGKRVVAEFTVPRDILIHHMRVDPDTLVYHSQVANLGAFMAGSSSNGLHCANALAALFIATGQDVANVAEASTGLIYTEVTPEGDLYASLTLPSLIVATYGGGTGLPTQRECLDILGCYGQGKVKKFTEIVAAVALAGELSLASAISSLDWVTSHERLGKNR</sequence>
<dbReference type="PANTHER" id="PTHR10572">
    <property type="entry name" value="3-HYDROXY-3-METHYLGLUTARYL-COENZYME A REDUCTASE"/>
    <property type="match status" value="1"/>
</dbReference>
<dbReference type="Pfam" id="PF00368">
    <property type="entry name" value="HMG-CoA_red"/>
    <property type="match status" value="1"/>
</dbReference>
<organism evidence="6">
    <name type="scientific">anaerobic digester metagenome</name>
    <dbReference type="NCBI Taxonomy" id="1263854"/>
    <lineage>
        <taxon>unclassified sequences</taxon>
        <taxon>metagenomes</taxon>
        <taxon>ecological metagenomes</taxon>
    </lineage>
</organism>
<dbReference type="PRINTS" id="PR00071">
    <property type="entry name" value="HMGCOARDTASE"/>
</dbReference>
<dbReference type="InterPro" id="IPR009029">
    <property type="entry name" value="HMG_CoA_Rdtase_sub-bd_dom_sf"/>
</dbReference>
<dbReference type="InterPro" id="IPR023074">
    <property type="entry name" value="HMG_CoA_Rdtase_cat_sf"/>
</dbReference>
<keyword evidence="4" id="KW-0560">Oxidoreductase</keyword>
<accession>A0A485M5I0</accession>
<gene>
    <name evidence="6" type="ORF">SCFA_890022</name>
</gene>
<dbReference type="InterPro" id="IPR057868">
    <property type="entry name" value="HMG-CoA"/>
</dbReference>
<evidence type="ECO:0000259" key="5">
    <source>
        <dbReference type="Pfam" id="PF25653"/>
    </source>
</evidence>
<evidence type="ECO:0000256" key="1">
    <source>
        <dbReference type="ARBA" id="ARBA00007661"/>
    </source>
</evidence>
<dbReference type="GO" id="GO:0008299">
    <property type="term" value="P:isoprenoid biosynthetic process"/>
    <property type="evidence" value="ECO:0007669"/>
    <property type="project" value="InterPro"/>
</dbReference>
<evidence type="ECO:0000313" key="6">
    <source>
        <dbReference type="EMBL" id="VFU18681.1"/>
    </source>
</evidence>
<keyword evidence="3" id="KW-0521">NADP</keyword>